<dbReference type="InterPro" id="IPR006140">
    <property type="entry name" value="D-isomer_DH_NAD-bd"/>
</dbReference>
<dbReference type="CDD" id="cd05198">
    <property type="entry name" value="formate_dh_like"/>
    <property type="match status" value="1"/>
</dbReference>
<evidence type="ECO:0000313" key="8">
    <source>
        <dbReference type="Proteomes" id="UP001430848"/>
    </source>
</evidence>
<dbReference type="SUPFAM" id="SSF51735">
    <property type="entry name" value="NAD(P)-binding Rossmann-fold domains"/>
    <property type="match status" value="1"/>
</dbReference>
<dbReference type="InterPro" id="IPR036291">
    <property type="entry name" value="NAD(P)-bd_dom_sf"/>
</dbReference>
<evidence type="ECO:0000259" key="6">
    <source>
        <dbReference type="Pfam" id="PF02826"/>
    </source>
</evidence>
<feature type="domain" description="D-isomer specific 2-hydroxyacid dehydrogenase catalytic" evidence="5">
    <location>
        <begin position="44"/>
        <end position="367"/>
    </location>
</feature>
<feature type="domain" description="D-isomer specific 2-hydroxyacid dehydrogenase NAD-binding" evidence="6">
    <location>
        <begin position="169"/>
        <end position="340"/>
    </location>
</feature>
<proteinExistence type="inferred from homology"/>
<dbReference type="Pfam" id="PF02826">
    <property type="entry name" value="2-Hacid_dh_C"/>
    <property type="match status" value="1"/>
</dbReference>
<organism evidence="7 8">
    <name type="scientific">Diaporthe eres</name>
    <name type="common">Phomopsis oblonga</name>
    <dbReference type="NCBI Taxonomy" id="83184"/>
    <lineage>
        <taxon>Eukaryota</taxon>
        <taxon>Fungi</taxon>
        <taxon>Dikarya</taxon>
        <taxon>Ascomycota</taxon>
        <taxon>Pezizomycotina</taxon>
        <taxon>Sordariomycetes</taxon>
        <taxon>Sordariomycetidae</taxon>
        <taxon>Diaporthales</taxon>
        <taxon>Diaporthaceae</taxon>
        <taxon>Diaporthe</taxon>
        <taxon>Diaporthe eres species complex</taxon>
    </lineage>
</organism>
<dbReference type="InterPro" id="IPR029753">
    <property type="entry name" value="D-isomer_DH_CS"/>
</dbReference>
<dbReference type="InterPro" id="IPR050418">
    <property type="entry name" value="D-iso_2-hydroxyacid_DH_PdxB"/>
</dbReference>
<protein>
    <recommendedName>
        <fullName evidence="9">Glycerate dehydrogenase</fullName>
    </recommendedName>
</protein>
<evidence type="ECO:0008006" key="9">
    <source>
        <dbReference type="Google" id="ProtNLM"/>
    </source>
</evidence>
<dbReference type="InterPro" id="IPR006139">
    <property type="entry name" value="D-isomer_2_OHA_DH_cat_dom"/>
</dbReference>
<evidence type="ECO:0000256" key="1">
    <source>
        <dbReference type="ARBA" id="ARBA00005854"/>
    </source>
</evidence>
<name>A0ABR1PHB7_DIAER</name>
<dbReference type="PANTHER" id="PTHR43761">
    <property type="entry name" value="D-ISOMER SPECIFIC 2-HYDROXYACID DEHYDROGENASE FAMILY PROTEIN (AFU_ORTHOLOGUE AFUA_1G13630)"/>
    <property type="match status" value="1"/>
</dbReference>
<dbReference type="Pfam" id="PF00389">
    <property type="entry name" value="2-Hacid_dh"/>
    <property type="match status" value="1"/>
</dbReference>
<dbReference type="Proteomes" id="UP001430848">
    <property type="component" value="Unassembled WGS sequence"/>
</dbReference>
<keyword evidence="3" id="KW-0520">NAD</keyword>
<dbReference type="EMBL" id="JAKNSF020000010">
    <property type="protein sequence ID" value="KAK7736431.1"/>
    <property type="molecule type" value="Genomic_DNA"/>
</dbReference>
<dbReference type="SUPFAM" id="SSF52283">
    <property type="entry name" value="Formate/glycerate dehydrogenase catalytic domain-like"/>
    <property type="match status" value="1"/>
</dbReference>
<accession>A0ABR1PHB7</accession>
<comment type="similarity">
    <text evidence="1 4">Belongs to the D-isomer specific 2-hydroxyacid dehydrogenase family.</text>
</comment>
<evidence type="ECO:0000313" key="7">
    <source>
        <dbReference type="EMBL" id="KAK7736431.1"/>
    </source>
</evidence>
<evidence type="ECO:0000256" key="3">
    <source>
        <dbReference type="ARBA" id="ARBA00023027"/>
    </source>
</evidence>
<gene>
    <name evidence="7" type="ORF">SLS63_003409</name>
</gene>
<dbReference type="PANTHER" id="PTHR43761:SF1">
    <property type="entry name" value="D-ISOMER SPECIFIC 2-HYDROXYACID DEHYDROGENASE CATALYTIC DOMAIN-CONTAINING PROTEIN-RELATED"/>
    <property type="match status" value="1"/>
</dbReference>
<reference evidence="7 8" key="1">
    <citation type="submission" date="2024-02" db="EMBL/GenBank/DDBJ databases">
        <title>De novo assembly and annotation of 12 fungi associated with fruit tree decline syndrome in Ontario, Canada.</title>
        <authorList>
            <person name="Sulman M."/>
            <person name="Ellouze W."/>
            <person name="Ilyukhin E."/>
        </authorList>
    </citation>
    <scope>NUCLEOTIDE SEQUENCE [LARGE SCALE GENOMIC DNA]</scope>
    <source>
        <strain evidence="7 8">M169</strain>
    </source>
</reference>
<dbReference type="Gene3D" id="3.40.50.720">
    <property type="entry name" value="NAD(P)-binding Rossmann-like Domain"/>
    <property type="match status" value="2"/>
</dbReference>
<evidence type="ECO:0000256" key="2">
    <source>
        <dbReference type="ARBA" id="ARBA00023002"/>
    </source>
</evidence>
<sequence>MPSEPTLAPKQLPSDRHEVIAVLESIHVPWEDFDSSPRTNEVLLYKNTTAGEDDIAARVRDASIVICTICRLTAETLRQAPYLKCIISHAVGTDHIDLAYCREANIQVMTCTNCNTESVAEHALSLYFATRRSLVSVHNTLADFGPGRPNEWKSKGSLNKLMRDGTGAPPRTCAQETAGVVGYGAVGKHITRLCRALGMKVMISQRKGDAAPGTTKPLTNGQQEGVAELAAAGGEPPRVPFKDVLTQATVLFLALPLTPQSAGLISGAELAQVRPDTVVVNVSRGGIVDEAAVVDALRSRDLFGYGTDVFAREPAGGSDDSPLLGAAEAGGLNLTLTGHLAWFSGTTMSNQVRRVKENLSAFLDGEIGPEGIVVQRDFTLSVKPGITSA</sequence>
<keyword evidence="2 4" id="KW-0560">Oxidoreductase</keyword>
<evidence type="ECO:0000256" key="4">
    <source>
        <dbReference type="RuleBase" id="RU003719"/>
    </source>
</evidence>
<evidence type="ECO:0000259" key="5">
    <source>
        <dbReference type="Pfam" id="PF00389"/>
    </source>
</evidence>
<dbReference type="PROSITE" id="PS00671">
    <property type="entry name" value="D_2_HYDROXYACID_DH_3"/>
    <property type="match status" value="1"/>
</dbReference>
<comment type="caution">
    <text evidence="7">The sequence shown here is derived from an EMBL/GenBank/DDBJ whole genome shotgun (WGS) entry which is preliminary data.</text>
</comment>
<keyword evidence="8" id="KW-1185">Reference proteome</keyword>